<sequence>MMRFSLLFLCCSFLQHKVVNSQGTSLAGGQIVTRTDVQRFADLAQDLAQMQTYVENGSSERVLTLFQQGMHAASAETGQLFALKDLGETLAGANPKTPAFLYHLYGLTDRSVNFAFELEAESDYINKFVEEIIEENVNFAVDAMISVSIWMYATHLIYDGVYRCHQRTVADNPNVVDINGGGFDEFIALYIGEGQNLGSANGDSLYTWAQQMGGFFGTNDPESPVNTEIVLLYGEAKSALSETGACSKDVPGTAAELWKIATQMVSQMSIPLFQGLLYSILEENTDGVKVYAKALVPQIAKCRPSTYKRLKRNLLDDGVSLDDVTVSEVLEDLQDAYACFGYTCRAIGNYNDDSRLECDEDKENPALAGYDPLTDVSAVARVDLDALQIRILASLQANVFAEFLYMYGTNVFKFGSRSTNVKYVSMHDIAVSSERSNSPSFAFYEDYFDERDYADKIIRNALTGKSKWLATEQVAVTASLACAYMITFMEAIAKLRIGVADCKEADGEGLAYTLDPVDEAAALIVGSMGGNQFGGATDREDGQLMYSLANEVAFQFGTLNSDEYAQVNKEIIDLLLAARAEIDALDCTNLEISVDLLERLLMVGIIQAAIKAAIQNESLSAISTATSIAEGELLSLAVLPYFKKFRPDTASIVEENMIWQSNRKPVQAGSSNVARAFGTGITYAVDLRCSYLGSTQGVDPCKGVPASAGSAGFATKPRSAGVASRVSIFATFIALAVGSATYM</sequence>
<name>A0A7S3KVK8_9STRA</name>
<feature type="signal peptide" evidence="1">
    <location>
        <begin position="1"/>
        <end position="21"/>
    </location>
</feature>
<protein>
    <submittedName>
        <fullName evidence="2">Uncharacterized protein</fullName>
    </submittedName>
</protein>
<reference evidence="2" key="1">
    <citation type="submission" date="2021-01" db="EMBL/GenBank/DDBJ databases">
        <authorList>
            <person name="Corre E."/>
            <person name="Pelletier E."/>
            <person name="Niang G."/>
            <person name="Scheremetjew M."/>
            <person name="Finn R."/>
            <person name="Kale V."/>
            <person name="Holt S."/>
            <person name="Cochrane G."/>
            <person name="Meng A."/>
            <person name="Brown T."/>
            <person name="Cohen L."/>
        </authorList>
    </citation>
    <scope>NUCLEOTIDE SEQUENCE</scope>
    <source>
        <strain evidence="2">CCMP127</strain>
    </source>
</reference>
<keyword evidence="1" id="KW-0732">Signal</keyword>
<feature type="chain" id="PRO_5031337034" evidence="1">
    <location>
        <begin position="22"/>
        <end position="743"/>
    </location>
</feature>
<proteinExistence type="predicted"/>
<dbReference type="AlphaFoldDB" id="A0A7S3KVK8"/>
<organism evidence="2">
    <name type="scientific">Amphora coffeiformis</name>
    <dbReference type="NCBI Taxonomy" id="265554"/>
    <lineage>
        <taxon>Eukaryota</taxon>
        <taxon>Sar</taxon>
        <taxon>Stramenopiles</taxon>
        <taxon>Ochrophyta</taxon>
        <taxon>Bacillariophyta</taxon>
        <taxon>Bacillariophyceae</taxon>
        <taxon>Bacillariophycidae</taxon>
        <taxon>Thalassiophysales</taxon>
        <taxon>Catenulaceae</taxon>
        <taxon>Amphora</taxon>
    </lineage>
</organism>
<dbReference type="EMBL" id="HBIM01000118">
    <property type="protein sequence ID" value="CAE0401716.1"/>
    <property type="molecule type" value="Transcribed_RNA"/>
</dbReference>
<evidence type="ECO:0000313" key="2">
    <source>
        <dbReference type="EMBL" id="CAE0401716.1"/>
    </source>
</evidence>
<gene>
    <name evidence="2" type="ORF">ACOF00016_LOCUS102</name>
</gene>
<evidence type="ECO:0000256" key="1">
    <source>
        <dbReference type="SAM" id="SignalP"/>
    </source>
</evidence>
<accession>A0A7S3KVK8</accession>